<dbReference type="Gene3D" id="1.20.120.1760">
    <property type="match status" value="1"/>
</dbReference>
<keyword evidence="10" id="KW-0443">Lipid metabolism</keyword>
<keyword evidence="12" id="KW-0594">Phospholipid biosynthesis</keyword>
<dbReference type="PANTHER" id="PTHR14269">
    <property type="entry name" value="CDP-DIACYLGLYCEROL--GLYCEROL-3-PHOSPHATE 3-PHOSPHATIDYLTRANSFERASE-RELATED"/>
    <property type="match status" value="1"/>
</dbReference>
<evidence type="ECO:0000256" key="8">
    <source>
        <dbReference type="ARBA" id="ARBA00022692"/>
    </source>
</evidence>
<dbReference type="AlphaFoldDB" id="A0A845V9G1"/>
<dbReference type="PIRSF" id="PIRSF000847">
    <property type="entry name" value="Phos_ph_gly_syn"/>
    <property type="match status" value="1"/>
</dbReference>
<keyword evidence="7 15" id="KW-0808">Transferase</keyword>
<evidence type="ECO:0000256" key="10">
    <source>
        <dbReference type="ARBA" id="ARBA00023098"/>
    </source>
</evidence>
<comment type="subcellular location">
    <subcellularLocation>
        <location evidence="1">Membrane</location>
        <topology evidence="1">Multi-pass membrane protein</topology>
    </subcellularLocation>
</comment>
<keyword evidence="6" id="KW-0444">Lipid biosynthesis</keyword>
<dbReference type="GO" id="GO:0043337">
    <property type="term" value="F:cardiolipin synthase (CMP-forming)"/>
    <property type="evidence" value="ECO:0007669"/>
    <property type="project" value="TreeGrafter"/>
</dbReference>
<gene>
    <name evidence="17" type="ORF">G3I74_12515</name>
</gene>
<dbReference type="Pfam" id="PF01066">
    <property type="entry name" value="CDP-OH_P_transf"/>
    <property type="match status" value="1"/>
</dbReference>
<feature type="transmembrane region" description="Helical" evidence="16">
    <location>
        <begin position="86"/>
        <end position="108"/>
    </location>
</feature>
<dbReference type="InterPro" id="IPR048254">
    <property type="entry name" value="CDP_ALCOHOL_P_TRANSF_CS"/>
</dbReference>
<proteinExistence type="inferred from homology"/>
<keyword evidence="11 16" id="KW-0472">Membrane</keyword>
<dbReference type="InterPro" id="IPR000462">
    <property type="entry name" value="CDP-OH_P_trans"/>
</dbReference>
<evidence type="ECO:0000313" key="17">
    <source>
        <dbReference type="EMBL" id="NDY96555.1"/>
    </source>
</evidence>
<evidence type="ECO:0000256" key="6">
    <source>
        <dbReference type="ARBA" id="ARBA00022516"/>
    </source>
</evidence>
<evidence type="ECO:0000256" key="11">
    <source>
        <dbReference type="ARBA" id="ARBA00023136"/>
    </source>
</evidence>
<evidence type="ECO:0000256" key="14">
    <source>
        <dbReference type="ARBA" id="ARBA00048586"/>
    </source>
</evidence>
<evidence type="ECO:0000256" key="3">
    <source>
        <dbReference type="ARBA" id="ARBA00010441"/>
    </source>
</evidence>
<protein>
    <recommendedName>
        <fullName evidence="5">CDP-diacylglycerol--glycerol-3-phosphate 3-phosphatidyltransferase</fullName>
        <ecNumber evidence="4">2.7.8.5</ecNumber>
    </recommendedName>
</protein>
<feature type="transmembrane region" description="Helical" evidence="16">
    <location>
        <begin position="156"/>
        <end position="175"/>
    </location>
</feature>
<dbReference type="PANTHER" id="PTHR14269:SF60">
    <property type="entry name" value="CARDIOLIPIN SYNTHASE (CMP-FORMING)"/>
    <property type="match status" value="1"/>
</dbReference>
<keyword evidence="18" id="KW-1185">Reference proteome</keyword>
<sequence length="190" mass="21384">MNLTWLPNALTVGRILAVPPLVFLLLTDAYAAALAVAVFAGLSDLLDGWLARRFGWQSRFGGLADPAADKLLMTASYLTLAWLSYLPWWLVTLVIFRDLVIVLGGWVYHRFFEPLEAEPTQLSRFNTFCQVFLMWYVLIYLAGFPLPPNGQVGLEWMVAVMAGVTLVQYVWLWSLKAAAVSRRRRADGSE</sequence>
<organism evidence="17 18">
    <name type="scientific">Wenzhouxiangella limi</name>
    <dbReference type="NCBI Taxonomy" id="2707351"/>
    <lineage>
        <taxon>Bacteria</taxon>
        <taxon>Pseudomonadati</taxon>
        <taxon>Pseudomonadota</taxon>
        <taxon>Gammaproteobacteria</taxon>
        <taxon>Chromatiales</taxon>
        <taxon>Wenzhouxiangellaceae</taxon>
        <taxon>Wenzhouxiangella</taxon>
    </lineage>
</organism>
<evidence type="ECO:0000256" key="9">
    <source>
        <dbReference type="ARBA" id="ARBA00022989"/>
    </source>
</evidence>
<comment type="caution">
    <text evidence="17">The sequence shown here is derived from an EMBL/GenBank/DDBJ whole genome shotgun (WGS) entry which is preliminary data.</text>
</comment>
<evidence type="ECO:0000256" key="7">
    <source>
        <dbReference type="ARBA" id="ARBA00022679"/>
    </source>
</evidence>
<dbReference type="InterPro" id="IPR050324">
    <property type="entry name" value="CDP-alcohol_PTase-I"/>
</dbReference>
<dbReference type="EC" id="2.7.8.5" evidence="4"/>
<evidence type="ECO:0000256" key="5">
    <source>
        <dbReference type="ARBA" id="ARBA00014944"/>
    </source>
</evidence>
<comment type="catalytic activity">
    <reaction evidence="14">
        <text>a CDP-1,2-diacyl-sn-glycerol + sn-glycerol 3-phosphate = a 1,2-diacyl-sn-glycero-3-phospho-(1'-sn-glycero-3'-phosphate) + CMP + H(+)</text>
        <dbReference type="Rhea" id="RHEA:12593"/>
        <dbReference type="ChEBI" id="CHEBI:15378"/>
        <dbReference type="ChEBI" id="CHEBI:57597"/>
        <dbReference type="ChEBI" id="CHEBI:58332"/>
        <dbReference type="ChEBI" id="CHEBI:60110"/>
        <dbReference type="ChEBI" id="CHEBI:60377"/>
        <dbReference type="EC" id="2.7.8.5"/>
    </reaction>
</comment>
<evidence type="ECO:0000256" key="12">
    <source>
        <dbReference type="ARBA" id="ARBA00023209"/>
    </source>
</evidence>
<dbReference type="GO" id="GO:0032049">
    <property type="term" value="P:cardiolipin biosynthetic process"/>
    <property type="evidence" value="ECO:0007669"/>
    <property type="project" value="TreeGrafter"/>
</dbReference>
<evidence type="ECO:0000256" key="1">
    <source>
        <dbReference type="ARBA" id="ARBA00004141"/>
    </source>
</evidence>
<dbReference type="RefSeq" id="WP_164211946.1">
    <property type="nucleotide sequence ID" value="NZ_JAAGSC010000043.1"/>
</dbReference>
<evidence type="ECO:0000313" key="18">
    <source>
        <dbReference type="Proteomes" id="UP000484885"/>
    </source>
</evidence>
<feature type="transmembrane region" description="Helical" evidence="16">
    <location>
        <begin position="21"/>
        <end position="42"/>
    </location>
</feature>
<dbReference type="Proteomes" id="UP000484885">
    <property type="component" value="Unassembled WGS sequence"/>
</dbReference>
<feature type="transmembrane region" description="Helical" evidence="16">
    <location>
        <begin position="128"/>
        <end position="144"/>
    </location>
</feature>
<evidence type="ECO:0000256" key="13">
    <source>
        <dbReference type="ARBA" id="ARBA00023264"/>
    </source>
</evidence>
<evidence type="ECO:0000256" key="15">
    <source>
        <dbReference type="RuleBase" id="RU003750"/>
    </source>
</evidence>
<comment type="similarity">
    <text evidence="3 15">Belongs to the CDP-alcohol phosphatidyltransferase class-I family.</text>
</comment>
<evidence type="ECO:0000256" key="16">
    <source>
        <dbReference type="SAM" id="Phobius"/>
    </source>
</evidence>
<name>A0A845V9G1_9GAMM</name>
<keyword evidence="9 16" id="KW-1133">Transmembrane helix</keyword>
<dbReference type="InterPro" id="IPR004570">
    <property type="entry name" value="Phosphatidylglycerol_P_synth"/>
</dbReference>
<reference evidence="17 18" key="1">
    <citation type="submission" date="2020-02" db="EMBL/GenBank/DDBJ databases">
        <authorList>
            <person name="Zhang X.-Y."/>
        </authorList>
    </citation>
    <scope>NUCLEOTIDE SEQUENCE [LARGE SCALE GENOMIC DNA]</scope>
    <source>
        <strain evidence="17 18">C33</strain>
    </source>
</reference>
<accession>A0A845V9G1</accession>
<dbReference type="InterPro" id="IPR043130">
    <property type="entry name" value="CDP-OH_PTrfase_TM_dom"/>
</dbReference>
<evidence type="ECO:0000256" key="4">
    <source>
        <dbReference type="ARBA" id="ARBA00013170"/>
    </source>
</evidence>
<dbReference type="GO" id="GO:0008444">
    <property type="term" value="F:CDP-diacylglycerol-glycerol-3-phosphate 3-phosphatidyltransferase activity"/>
    <property type="evidence" value="ECO:0007669"/>
    <property type="project" value="UniProtKB-EC"/>
</dbReference>
<keyword evidence="8 16" id="KW-0812">Transmembrane</keyword>
<comment type="pathway">
    <text evidence="2">Phospholipid metabolism; phosphatidylglycerol biosynthesis; phosphatidylglycerol from CDP-diacylglycerol: step 1/2.</text>
</comment>
<dbReference type="GO" id="GO:0016020">
    <property type="term" value="C:membrane"/>
    <property type="evidence" value="ECO:0007669"/>
    <property type="project" value="UniProtKB-SubCell"/>
</dbReference>
<keyword evidence="13" id="KW-1208">Phospholipid metabolism</keyword>
<dbReference type="EMBL" id="JAAGSC010000043">
    <property type="protein sequence ID" value="NDY96555.1"/>
    <property type="molecule type" value="Genomic_DNA"/>
</dbReference>
<evidence type="ECO:0000256" key="2">
    <source>
        <dbReference type="ARBA" id="ARBA00005042"/>
    </source>
</evidence>
<dbReference type="PROSITE" id="PS00379">
    <property type="entry name" value="CDP_ALCOHOL_P_TRANSF"/>
    <property type="match status" value="1"/>
</dbReference>